<reference evidence="2 3" key="1">
    <citation type="submission" date="2016-10" db="EMBL/GenBank/DDBJ databases">
        <authorList>
            <person name="de Groot N.N."/>
        </authorList>
    </citation>
    <scope>NUCLEOTIDE SEQUENCE [LARGE SCALE GENOMIC DNA]</scope>
    <source>
        <strain evidence="2 3">GAS522</strain>
    </source>
</reference>
<dbReference type="Proteomes" id="UP000183208">
    <property type="component" value="Unassembled WGS sequence"/>
</dbReference>
<feature type="compositionally biased region" description="Polar residues" evidence="1">
    <location>
        <begin position="14"/>
        <end position="29"/>
    </location>
</feature>
<dbReference type="RefSeq" id="WP_074822629.1">
    <property type="nucleotide sequence ID" value="NZ_FNTI01000001.1"/>
</dbReference>
<dbReference type="EMBL" id="FNTI01000001">
    <property type="protein sequence ID" value="SED43012.1"/>
    <property type="molecule type" value="Genomic_DNA"/>
</dbReference>
<gene>
    <name evidence="2" type="ORF">SAMN05444171_4083</name>
</gene>
<proteinExistence type="predicted"/>
<organism evidence="2 3">
    <name type="scientific">Bradyrhizobium lablabi</name>
    <dbReference type="NCBI Taxonomy" id="722472"/>
    <lineage>
        <taxon>Bacteria</taxon>
        <taxon>Pseudomonadati</taxon>
        <taxon>Pseudomonadota</taxon>
        <taxon>Alphaproteobacteria</taxon>
        <taxon>Hyphomicrobiales</taxon>
        <taxon>Nitrobacteraceae</taxon>
        <taxon>Bradyrhizobium</taxon>
    </lineage>
</organism>
<evidence type="ECO:0000313" key="3">
    <source>
        <dbReference type="Proteomes" id="UP000183208"/>
    </source>
</evidence>
<dbReference type="AlphaFoldDB" id="A0A1H5ALD2"/>
<evidence type="ECO:0000256" key="1">
    <source>
        <dbReference type="SAM" id="MobiDB-lite"/>
    </source>
</evidence>
<evidence type="ECO:0000313" key="2">
    <source>
        <dbReference type="EMBL" id="SED43012.1"/>
    </source>
</evidence>
<protein>
    <submittedName>
        <fullName evidence="2">Uncharacterized protein</fullName>
    </submittedName>
</protein>
<name>A0A1H5ALD2_9BRAD</name>
<feature type="region of interest" description="Disordered" evidence="1">
    <location>
        <begin position="1"/>
        <end position="85"/>
    </location>
</feature>
<sequence length="85" mass="8978">MATNIVGSKEKSQTGRGQNQDQTPVTTSKKLAAIPKVSPPNASADAGDWQTRKISGKAINTHSGMLANRPGHDGKVPPTTSSRRR</sequence>
<accession>A0A1H5ALD2</accession>